<dbReference type="PANTHER" id="PTHR38591:SF1">
    <property type="entry name" value="BLL1000 PROTEIN"/>
    <property type="match status" value="1"/>
</dbReference>
<dbReference type="InterPro" id="IPR010791">
    <property type="entry name" value="AttH_dom"/>
</dbReference>
<organism evidence="3 4">
    <name type="scientific">Desulfuromonas versatilis</name>
    <dbReference type="NCBI Taxonomy" id="2802975"/>
    <lineage>
        <taxon>Bacteria</taxon>
        <taxon>Pseudomonadati</taxon>
        <taxon>Thermodesulfobacteriota</taxon>
        <taxon>Desulfuromonadia</taxon>
        <taxon>Desulfuromonadales</taxon>
        <taxon>Desulfuromonadaceae</taxon>
        <taxon>Desulfuromonas</taxon>
    </lineage>
</organism>
<dbReference type="Gene3D" id="2.40.370.10">
    <property type="entry name" value="AttH-like domain"/>
    <property type="match status" value="2"/>
</dbReference>
<dbReference type="SUPFAM" id="SSF159245">
    <property type="entry name" value="AttH-like"/>
    <property type="match status" value="1"/>
</dbReference>
<proteinExistence type="predicted"/>
<protein>
    <submittedName>
        <fullName evidence="3">Carotenoid 1,2-hydratase</fullName>
    </submittedName>
</protein>
<keyword evidence="4" id="KW-1185">Reference proteome</keyword>
<reference evidence="3 4" key="2">
    <citation type="journal article" date="2021" name="Int. J. Syst. Evol. Microbiol.">
        <title>Isolation and Polyphasic Characterization of Desulfuromonas versatilis sp. Nov., an Electrogenic Bacteria Capable of Versatile Metabolism Isolated from a Graphene Oxide-Reducing Enrichment Culture.</title>
        <authorList>
            <person name="Xie L."/>
            <person name="Yoshida N."/>
            <person name="Ishii S."/>
            <person name="Meng L."/>
        </authorList>
    </citation>
    <scope>NUCLEOTIDE SEQUENCE [LARGE SCALE GENOMIC DNA]</scope>
    <source>
        <strain evidence="3 4">NIT-T3</strain>
    </source>
</reference>
<evidence type="ECO:0000313" key="3">
    <source>
        <dbReference type="EMBL" id="BCR03477.1"/>
    </source>
</evidence>
<sequence>MSLRSWLILFALCLAALAALTQRAFHPAPPPADRERLNVAVALGGDAAEGYARALTPREFSFPSDHGPHPRYRTEWWYYTGNLQAADGRRFGYQLTFFRIALTPEPQPRASGWAANQLYMAHFALTDVAGRRFFHFERFARAALGLAGATTDPYRVWLEDWEASSDGSTALPMRLRAAQQRIAIDLHLESAKPVVLQGERGLSQKSPEEGNASYYYSLTRMPTVGRIEVGGESLAVAGDSWLDREWSTSALGPEQAGWDWFSLQLDDGRELMYYRLRKKDGSGDPMSSGTLVAGDGSYRRLRPQQVIIDEMGSWQSPHSGARYRYPSGWLLRLPGEGLELQITPMLRDQELQATVRYWEGAVVVEGTVGGQGYVELTGYGEE</sequence>
<dbReference type="RefSeq" id="WP_221250948.1">
    <property type="nucleotide sequence ID" value="NZ_AP024355.1"/>
</dbReference>
<feature type="chain" id="PRO_5046301000" evidence="1">
    <location>
        <begin position="19"/>
        <end position="382"/>
    </location>
</feature>
<dbReference type="InterPro" id="IPR023374">
    <property type="entry name" value="AttH-like_dom_sf"/>
</dbReference>
<reference evidence="3 4" key="1">
    <citation type="journal article" date="2016" name="C (Basel)">
        <title>Selective Growth of and Electricity Production by Marine Exoelectrogenic Bacteria in Self-Aggregated Hydrogel of Microbially Reduced Graphene Oxide.</title>
        <authorList>
            <person name="Yoshida N."/>
            <person name="Goto Y."/>
            <person name="Miyata Y."/>
        </authorList>
    </citation>
    <scope>NUCLEOTIDE SEQUENCE [LARGE SCALE GENOMIC DNA]</scope>
    <source>
        <strain evidence="3 4">NIT-T3</strain>
    </source>
</reference>
<evidence type="ECO:0000313" key="4">
    <source>
        <dbReference type="Proteomes" id="UP001319827"/>
    </source>
</evidence>
<feature type="domain" description="AttH" evidence="2">
    <location>
        <begin position="74"/>
        <end position="248"/>
    </location>
</feature>
<dbReference type="Proteomes" id="UP001319827">
    <property type="component" value="Chromosome"/>
</dbReference>
<evidence type="ECO:0000259" key="2">
    <source>
        <dbReference type="Pfam" id="PF07143"/>
    </source>
</evidence>
<dbReference type="Pfam" id="PF17186">
    <property type="entry name" value="Lipocalin_9"/>
    <property type="match status" value="1"/>
</dbReference>
<accession>A0ABN6DTM2</accession>
<dbReference type="Pfam" id="PF07143">
    <property type="entry name" value="CrtC"/>
    <property type="match status" value="1"/>
</dbReference>
<dbReference type="PANTHER" id="PTHR38591">
    <property type="entry name" value="HYDROLASE"/>
    <property type="match status" value="1"/>
</dbReference>
<name>A0ABN6DTM2_9BACT</name>
<gene>
    <name evidence="3" type="ORF">DESUT3_05460</name>
</gene>
<keyword evidence="1" id="KW-0732">Signal</keyword>
<feature type="signal peptide" evidence="1">
    <location>
        <begin position="1"/>
        <end position="18"/>
    </location>
</feature>
<evidence type="ECO:0000256" key="1">
    <source>
        <dbReference type="SAM" id="SignalP"/>
    </source>
</evidence>
<dbReference type="EMBL" id="AP024355">
    <property type="protein sequence ID" value="BCR03477.1"/>
    <property type="molecule type" value="Genomic_DNA"/>
</dbReference>